<dbReference type="Proteomes" id="UP000051887">
    <property type="component" value="Unassembled WGS sequence"/>
</dbReference>
<evidence type="ECO:0000313" key="2">
    <source>
        <dbReference type="EMBL" id="CUH72769.1"/>
    </source>
</evidence>
<evidence type="ECO:0008006" key="5">
    <source>
        <dbReference type="Google" id="ProtNLM"/>
    </source>
</evidence>
<dbReference type="RefSeq" id="WP_058243944.1">
    <property type="nucleotide sequence ID" value="NZ_CYSB01000009.1"/>
</dbReference>
<reference evidence="1 3" key="2">
    <citation type="submission" date="2015-09" db="EMBL/GenBank/DDBJ databases">
        <authorList>
            <person name="Rodrigo-Torres L."/>
            <person name="Arahal D.R."/>
        </authorList>
    </citation>
    <scope>NUCLEOTIDE SEQUENCE [LARGE SCALE GENOMIC DNA]</scope>
    <source>
        <strain evidence="1 3">CECT 5118</strain>
    </source>
</reference>
<sequence length="138" mass="14396">MGAWGVGTFEDDTALDWIEEEYSAAGVEAVRSALQDVIDLEPGDYIEMDLGTAARAAAEIVALAFDAGGELGSDVAETVGEHSEQVAEHDDLPALALVALARISGEASELAELWAESGDSSGWENAMADLTARLEGVK</sequence>
<evidence type="ECO:0000313" key="4">
    <source>
        <dbReference type="Proteomes" id="UP000051887"/>
    </source>
</evidence>
<dbReference type="AlphaFoldDB" id="A0A0P1GA50"/>
<reference evidence="2 4" key="1">
    <citation type="submission" date="2015-09" db="EMBL/GenBank/DDBJ databases">
        <authorList>
            <consortium name="Swine Surveillance"/>
        </authorList>
    </citation>
    <scope>NUCLEOTIDE SEQUENCE [LARGE SCALE GENOMIC DNA]</scope>
    <source>
        <strain evidence="2 4">5120</strain>
    </source>
</reference>
<protein>
    <recommendedName>
        <fullName evidence="5">DUF4259 domain-containing protein</fullName>
    </recommendedName>
</protein>
<dbReference type="OrthoDB" id="7594887at2"/>
<dbReference type="Pfam" id="PF14078">
    <property type="entry name" value="DUF4259"/>
    <property type="match status" value="1"/>
</dbReference>
<evidence type="ECO:0000313" key="3">
    <source>
        <dbReference type="Proteomes" id="UP000051086"/>
    </source>
</evidence>
<dbReference type="EMBL" id="CYSB01000009">
    <property type="protein sequence ID" value="CUH63963.1"/>
    <property type="molecule type" value="Genomic_DNA"/>
</dbReference>
<evidence type="ECO:0000313" key="1">
    <source>
        <dbReference type="EMBL" id="CUH63963.1"/>
    </source>
</evidence>
<proteinExistence type="predicted"/>
<dbReference type="InterPro" id="IPR025355">
    <property type="entry name" value="DUF4259"/>
</dbReference>
<name>A0A0P1GA50_9RHOB</name>
<organism evidence="2 4">
    <name type="scientific">Thalassovita autumnalis</name>
    <dbReference type="NCBI Taxonomy" id="2072972"/>
    <lineage>
        <taxon>Bacteria</taxon>
        <taxon>Pseudomonadati</taxon>
        <taxon>Pseudomonadota</taxon>
        <taxon>Alphaproteobacteria</taxon>
        <taxon>Rhodobacterales</taxon>
        <taxon>Roseobacteraceae</taxon>
        <taxon>Thalassovita</taxon>
    </lineage>
</organism>
<gene>
    <name evidence="1" type="ORF">TL5118_00698</name>
    <name evidence="2" type="ORF">TL5120_02566</name>
</gene>
<accession>A0A0P1GA50</accession>
<dbReference type="Proteomes" id="UP000051086">
    <property type="component" value="Unassembled WGS sequence"/>
</dbReference>
<keyword evidence="3" id="KW-1185">Reference proteome</keyword>
<dbReference type="EMBL" id="CYSC01000034">
    <property type="protein sequence ID" value="CUH72769.1"/>
    <property type="molecule type" value="Genomic_DNA"/>
</dbReference>